<dbReference type="AlphaFoldDB" id="A0A7X1B4X1"/>
<sequence length="270" mass="30063">MNFEPILPSQSTSVASLNHRASEVCSPGFEPQLQGAETEKTAAQAERFSELENSFYEWRDGLDTTHPLNLPRYQQVVGSTEDFLSIVEKAVVVDGYSDPLAFVQSLSRGELATLKAIHSTGDLDPSTMTKEGALNLILPASERQDIDNDGFVERGHGVGWSFPPVNASQSVHDAWEQATEGMSESEKMLAQGMFLPSMIRLDEVNGQVVRVERSEANNPYARPNFPFGSLIDQRLENMEAFKFDMKPEQYEFQKDFLTRFGEALSFAGLN</sequence>
<dbReference type="Proteomes" id="UP000526501">
    <property type="component" value="Unassembled WGS sequence"/>
</dbReference>
<accession>A0A7X1B4X1</accession>
<comment type="caution">
    <text evidence="1">The sequence shown here is derived from an EMBL/GenBank/DDBJ whole genome shotgun (WGS) entry which is preliminary data.</text>
</comment>
<protein>
    <submittedName>
        <fullName evidence="1">Uncharacterized protein</fullName>
    </submittedName>
</protein>
<reference evidence="1 2" key="1">
    <citation type="submission" date="2020-07" db="EMBL/GenBank/DDBJ databases">
        <authorList>
            <person name="Feng X."/>
        </authorList>
    </citation>
    <scope>NUCLEOTIDE SEQUENCE [LARGE SCALE GENOMIC DNA]</scope>
    <source>
        <strain evidence="1 2">JCM23202</strain>
    </source>
</reference>
<proteinExistence type="predicted"/>
<dbReference type="EMBL" id="JACHVC010000001">
    <property type="protein sequence ID" value="MBC2604455.1"/>
    <property type="molecule type" value="Genomic_DNA"/>
</dbReference>
<gene>
    <name evidence="1" type="ORF">H5P27_00125</name>
</gene>
<organism evidence="1 2">
    <name type="scientific">Pelagicoccus albus</name>
    <dbReference type="NCBI Taxonomy" id="415222"/>
    <lineage>
        <taxon>Bacteria</taxon>
        <taxon>Pseudomonadati</taxon>
        <taxon>Verrucomicrobiota</taxon>
        <taxon>Opitutia</taxon>
        <taxon>Puniceicoccales</taxon>
        <taxon>Pelagicoccaceae</taxon>
        <taxon>Pelagicoccus</taxon>
    </lineage>
</organism>
<keyword evidence="2" id="KW-1185">Reference proteome</keyword>
<dbReference type="RefSeq" id="WP_185658352.1">
    <property type="nucleotide sequence ID" value="NZ_CAWPOO010000001.1"/>
</dbReference>
<evidence type="ECO:0000313" key="2">
    <source>
        <dbReference type="Proteomes" id="UP000526501"/>
    </source>
</evidence>
<name>A0A7X1B4X1_9BACT</name>
<evidence type="ECO:0000313" key="1">
    <source>
        <dbReference type="EMBL" id="MBC2604455.1"/>
    </source>
</evidence>